<feature type="transmembrane region" description="Helical" evidence="9">
    <location>
        <begin position="20"/>
        <end position="47"/>
    </location>
</feature>
<feature type="transmembrane region" description="Helical" evidence="9">
    <location>
        <begin position="59"/>
        <end position="81"/>
    </location>
</feature>
<dbReference type="CDD" id="cd00637">
    <property type="entry name" value="7tm_classA_rhodopsin-like"/>
    <property type="match status" value="1"/>
</dbReference>
<evidence type="ECO:0000256" key="6">
    <source>
        <dbReference type="ARBA" id="ARBA00023136"/>
    </source>
</evidence>
<evidence type="ECO:0000259" key="10">
    <source>
        <dbReference type="PROSITE" id="PS50262"/>
    </source>
</evidence>
<dbReference type="Proteomes" id="UP000663836">
    <property type="component" value="Unassembled WGS sequence"/>
</dbReference>
<sequence length="310" mass="36543">MYEVSRISVTNSSITNIESWFIPVDILTIICILISILFVMLFLFIIIYDKTCHTVPMMLVANSCLSAILFGTIIFSIRLYTLKNDWKTIVYKDSFCSFRGYIGYAACSIQNFSYLLQSIYRYIIVIYPNRLFFQSIRFQLFLISCTWIFGFIYPIAFLFTNQIVYNINNQICQLPLQLSFSVIFMASWAYIIPVSLTIFIYFNLLRYVKEISKRVISVNRLSRVKRELKMVRRIVVLVMILFILCFPYAMFIFLSFFTDPPKYHFRIAYIFIDVSFLFVIIALFQSTDPLKKSVMNKINKRPNRILPTVA</sequence>
<evidence type="ECO:0000256" key="5">
    <source>
        <dbReference type="ARBA" id="ARBA00023040"/>
    </source>
</evidence>
<dbReference type="EMBL" id="CAJOBD010001796">
    <property type="protein sequence ID" value="CAF3832373.1"/>
    <property type="molecule type" value="Genomic_DNA"/>
</dbReference>
<keyword evidence="2" id="KW-1003">Cell membrane</keyword>
<comment type="subcellular location">
    <subcellularLocation>
        <location evidence="1">Cell membrane</location>
        <topology evidence="1">Multi-pass membrane protein</topology>
    </subcellularLocation>
</comment>
<dbReference type="GO" id="GO:0005886">
    <property type="term" value="C:plasma membrane"/>
    <property type="evidence" value="ECO:0007669"/>
    <property type="project" value="UniProtKB-SubCell"/>
</dbReference>
<name>A0A814WX76_9BILA</name>
<dbReference type="GO" id="GO:0004930">
    <property type="term" value="F:G protein-coupled receptor activity"/>
    <property type="evidence" value="ECO:0007669"/>
    <property type="project" value="UniProtKB-KW"/>
</dbReference>
<keyword evidence="6 9" id="KW-0472">Membrane</keyword>
<dbReference type="AlphaFoldDB" id="A0A814WX76"/>
<evidence type="ECO:0000256" key="4">
    <source>
        <dbReference type="ARBA" id="ARBA00022989"/>
    </source>
</evidence>
<organism evidence="11 13">
    <name type="scientific">Rotaria sordida</name>
    <dbReference type="NCBI Taxonomy" id="392033"/>
    <lineage>
        <taxon>Eukaryota</taxon>
        <taxon>Metazoa</taxon>
        <taxon>Spiralia</taxon>
        <taxon>Gnathifera</taxon>
        <taxon>Rotifera</taxon>
        <taxon>Eurotatoria</taxon>
        <taxon>Bdelloidea</taxon>
        <taxon>Philodinida</taxon>
        <taxon>Philodinidae</taxon>
        <taxon>Rotaria</taxon>
    </lineage>
</organism>
<dbReference type="Pfam" id="PF00001">
    <property type="entry name" value="7tm_1"/>
    <property type="match status" value="1"/>
</dbReference>
<evidence type="ECO:0000256" key="3">
    <source>
        <dbReference type="ARBA" id="ARBA00022692"/>
    </source>
</evidence>
<reference evidence="11" key="1">
    <citation type="submission" date="2021-02" db="EMBL/GenBank/DDBJ databases">
        <authorList>
            <person name="Nowell W R."/>
        </authorList>
    </citation>
    <scope>NUCLEOTIDE SEQUENCE</scope>
</reference>
<keyword evidence="4 9" id="KW-1133">Transmembrane helix</keyword>
<feature type="transmembrane region" description="Helical" evidence="9">
    <location>
        <begin position="140"/>
        <end position="160"/>
    </location>
</feature>
<keyword evidence="5" id="KW-0297">G-protein coupled receptor</keyword>
<dbReference type="PROSITE" id="PS50262">
    <property type="entry name" value="G_PROTEIN_RECEP_F1_2"/>
    <property type="match status" value="1"/>
</dbReference>
<dbReference type="InterPro" id="IPR000276">
    <property type="entry name" value="GPCR_Rhodpsn"/>
</dbReference>
<protein>
    <recommendedName>
        <fullName evidence="10">G-protein coupled receptors family 1 profile domain-containing protein</fullName>
    </recommendedName>
</protein>
<gene>
    <name evidence="12" type="ORF">JBS370_LOCUS17139</name>
    <name evidence="11" type="ORF">ZHD862_LOCUS23002</name>
</gene>
<evidence type="ECO:0000256" key="2">
    <source>
        <dbReference type="ARBA" id="ARBA00022475"/>
    </source>
</evidence>
<evidence type="ECO:0000256" key="1">
    <source>
        <dbReference type="ARBA" id="ARBA00004651"/>
    </source>
</evidence>
<comment type="caution">
    <text evidence="11">The sequence shown here is derived from an EMBL/GenBank/DDBJ whole genome shotgun (WGS) entry which is preliminary data.</text>
</comment>
<dbReference type="InterPro" id="IPR017452">
    <property type="entry name" value="GPCR_Rhodpsn_7TM"/>
</dbReference>
<feature type="transmembrane region" description="Helical" evidence="9">
    <location>
        <begin position="101"/>
        <end position="120"/>
    </location>
</feature>
<evidence type="ECO:0000256" key="9">
    <source>
        <dbReference type="SAM" id="Phobius"/>
    </source>
</evidence>
<evidence type="ECO:0000313" key="13">
    <source>
        <dbReference type="Proteomes" id="UP000663864"/>
    </source>
</evidence>
<dbReference type="EMBL" id="CAJNOT010001467">
    <property type="protein sequence ID" value="CAF1203942.1"/>
    <property type="molecule type" value="Genomic_DNA"/>
</dbReference>
<dbReference type="SUPFAM" id="SSF81321">
    <property type="entry name" value="Family A G protein-coupled receptor-like"/>
    <property type="match status" value="1"/>
</dbReference>
<proteinExistence type="predicted"/>
<evidence type="ECO:0000256" key="7">
    <source>
        <dbReference type="ARBA" id="ARBA00023170"/>
    </source>
</evidence>
<keyword evidence="7" id="KW-0675">Receptor</keyword>
<feature type="transmembrane region" description="Helical" evidence="9">
    <location>
        <begin position="234"/>
        <end position="257"/>
    </location>
</feature>
<feature type="transmembrane region" description="Helical" evidence="9">
    <location>
        <begin position="263"/>
        <end position="284"/>
    </location>
</feature>
<dbReference type="PANTHER" id="PTHR24228:SF59">
    <property type="entry name" value="NEUROPEPTIDE RECEPTOR 15"/>
    <property type="match status" value="1"/>
</dbReference>
<dbReference type="PANTHER" id="PTHR24228">
    <property type="entry name" value="B2 BRADYKININ RECEPTOR/ANGIOTENSIN II RECEPTOR"/>
    <property type="match status" value="1"/>
</dbReference>
<dbReference type="Proteomes" id="UP000663864">
    <property type="component" value="Unassembled WGS sequence"/>
</dbReference>
<accession>A0A814WX76</accession>
<evidence type="ECO:0000313" key="11">
    <source>
        <dbReference type="EMBL" id="CAF1203942.1"/>
    </source>
</evidence>
<feature type="domain" description="G-protein coupled receptors family 1 profile" evidence="10">
    <location>
        <begin position="38"/>
        <end position="292"/>
    </location>
</feature>
<evidence type="ECO:0000256" key="8">
    <source>
        <dbReference type="ARBA" id="ARBA00023224"/>
    </source>
</evidence>
<evidence type="ECO:0000313" key="12">
    <source>
        <dbReference type="EMBL" id="CAF3832373.1"/>
    </source>
</evidence>
<dbReference type="Gene3D" id="1.20.1070.10">
    <property type="entry name" value="Rhodopsin 7-helix transmembrane proteins"/>
    <property type="match status" value="1"/>
</dbReference>
<keyword evidence="3 9" id="KW-0812">Transmembrane</keyword>
<keyword evidence="8" id="KW-0807">Transducer</keyword>
<feature type="transmembrane region" description="Helical" evidence="9">
    <location>
        <begin position="180"/>
        <end position="204"/>
    </location>
</feature>